<dbReference type="Pfam" id="PF04652">
    <property type="entry name" value="Vta1"/>
    <property type="match status" value="1"/>
</dbReference>
<evidence type="ECO:0000256" key="2">
    <source>
        <dbReference type="ARBA" id="ARBA00004496"/>
    </source>
</evidence>
<accession>A0A3P7PMS2</accession>
<evidence type="ECO:0000256" key="5">
    <source>
        <dbReference type="ARBA" id="ARBA00022490"/>
    </source>
</evidence>
<dbReference type="GO" id="GO:0005771">
    <property type="term" value="C:multivesicular body"/>
    <property type="evidence" value="ECO:0007669"/>
    <property type="project" value="TreeGrafter"/>
</dbReference>
<dbReference type="Gene3D" id="1.25.40.270">
    <property type="entry name" value="Vacuolar protein sorting-associated protein vta1"/>
    <property type="match status" value="1"/>
</dbReference>
<dbReference type="Proteomes" id="UP000274756">
    <property type="component" value="Unassembled WGS sequence"/>
</dbReference>
<dbReference type="PANTHER" id="PTHR46009">
    <property type="entry name" value="VACUOLAR PROTEIN SORTING-ASSOCIATED PROTEIN VTA1 HOMOLOG"/>
    <property type="match status" value="1"/>
</dbReference>
<dbReference type="InterPro" id="IPR039431">
    <property type="entry name" value="Vta1/CALS_N"/>
</dbReference>
<evidence type="ECO:0000313" key="12">
    <source>
        <dbReference type="Proteomes" id="UP000274756"/>
    </source>
</evidence>
<dbReference type="Gene3D" id="1.20.5.420">
    <property type="entry name" value="Immunoglobulin FC, subunit C"/>
    <property type="match status" value="1"/>
</dbReference>
<name>A0A3P7PMS2_DRAME</name>
<keyword evidence="5" id="KW-0963">Cytoplasm</keyword>
<evidence type="ECO:0000256" key="7">
    <source>
        <dbReference type="ARBA" id="ARBA00022927"/>
    </source>
</evidence>
<dbReference type="GO" id="GO:0010008">
    <property type="term" value="C:endosome membrane"/>
    <property type="evidence" value="ECO:0007669"/>
    <property type="project" value="UniProtKB-SubCell"/>
</dbReference>
<dbReference type="InterPro" id="IPR044538">
    <property type="entry name" value="Vta1-like"/>
</dbReference>
<evidence type="ECO:0000259" key="10">
    <source>
        <dbReference type="Pfam" id="PF18097"/>
    </source>
</evidence>
<evidence type="ECO:0008006" key="13">
    <source>
        <dbReference type="Google" id="ProtNLM"/>
    </source>
</evidence>
<dbReference type="OrthoDB" id="391137at2759"/>
<evidence type="ECO:0000256" key="8">
    <source>
        <dbReference type="ARBA" id="ARBA00023136"/>
    </source>
</evidence>
<dbReference type="InterPro" id="IPR023175">
    <property type="entry name" value="Vta1/CALS_N_sf"/>
</dbReference>
<organism evidence="11 12">
    <name type="scientific">Dracunculus medinensis</name>
    <name type="common">Guinea worm</name>
    <dbReference type="NCBI Taxonomy" id="318479"/>
    <lineage>
        <taxon>Eukaryota</taxon>
        <taxon>Metazoa</taxon>
        <taxon>Ecdysozoa</taxon>
        <taxon>Nematoda</taxon>
        <taxon>Chromadorea</taxon>
        <taxon>Rhabditida</taxon>
        <taxon>Spirurina</taxon>
        <taxon>Dracunculoidea</taxon>
        <taxon>Dracunculidae</taxon>
        <taxon>Dracunculus</taxon>
    </lineage>
</organism>
<comment type="subcellular location">
    <subcellularLocation>
        <location evidence="2">Cytoplasm</location>
    </subcellularLocation>
    <subcellularLocation>
        <location evidence="1">Endosome membrane</location>
        <topology evidence="1">Peripheral membrane protein</topology>
    </subcellularLocation>
</comment>
<gene>
    <name evidence="11" type="ORF">DME_LOCUS271</name>
</gene>
<evidence type="ECO:0000256" key="1">
    <source>
        <dbReference type="ARBA" id="ARBA00004481"/>
    </source>
</evidence>
<evidence type="ECO:0000256" key="4">
    <source>
        <dbReference type="ARBA" id="ARBA00022448"/>
    </source>
</evidence>
<dbReference type="EMBL" id="UYYG01000002">
    <property type="protein sequence ID" value="VDN50298.1"/>
    <property type="molecule type" value="Genomic_DNA"/>
</dbReference>
<feature type="domain" description="Vta1/callose synthase N-terminal" evidence="9">
    <location>
        <begin position="15"/>
        <end position="153"/>
    </location>
</feature>
<feature type="domain" description="Vta1 C-terminal" evidence="10">
    <location>
        <begin position="230"/>
        <end position="266"/>
    </location>
</feature>
<evidence type="ECO:0000256" key="6">
    <source>
        <dbReference type="ARBA" id="ARBA00022753"/>
    </source>
</evidence>
<keyword evidence="6" id="KW-0967">Endosome</keyword>
<dbReference type="Pfam" id="PF18097">
    <property type="entry name" value="Vta1_C"/>
    <property type="match status" value="1"/>
</dbReference>
<dbReference type="AlphaFoldDB" id="A0A3P7PMS2"/>
<dbReference type="GO" id="GO:0015031">
    <property type="term" value="P:protein transport"/>
    <property type="evidence" value="ECO:0007669"/>
    <property type="project" value="UniProtKB-KW"/>
</dbReference>
<evidence type="ECO:0000259" key="9">
    <source>
        <dbReference type="Pfam" id="PF04652"/>
    </source>
</evidence>
<reference evidence="11 12" key="1">
    <citation type="submission" date="2018-11" db="EMBL/GenBank/DDBJ databases">
        <authorList>
            <consortium name="Pathogen Informatics"/>
        </authorList>
    </citation>
    <scope>NUCLEOTIDE SEQUENCE [LARGE SCALE GENOMIC DNA]</scope>
</reference>
<proteinExistence type="inferred from homology"/>
<dbReference type="InterPro" id="IPR041212">
    <property type="entry name" value="Vta1_C"/>
</dbReference>
<keyword evidence="8" id="KW-0472">Membrane</keyword>
<keyword evidence="12" id="KW-1185">Reference proteome</keyword>
<dbReference type="PANTHER" id="PTHR46009:SF1">
    <property type="entry name" value="VACUOLAR PROTEIN SORTING-ASSOCIATED PROTEIN VTA1 HOMOLOG"/>
    <property type="match status" value="1"/>
</dbReference>
<keyword evidence="4" id="KW-0813">Transport</keyword>
<evidence type="ECO:0000256" key="3">
    <source>
        <dbReference type="ARBA" id="ARBA00007895"/>
    </source>
</evidence>
<evidence type="ECO:0000313" key="11">
    <source>
        <dbReference type="EMBL" id="VDN50298.1"/>
    </source>
</evidence>
<dbReference type="GO" id="GO:0032511">
    <property type="term" value="P:late endosome to vacuole transport via multivesicular body sorting pathway"/>
    <property type="evidence" value="ECO:0007669"/>
    <property type="project" value="InterPro"/>
</dbReference>
<comment type="similarity">
    <text evidence="3">Belongs to the VTA1 family.</text>
</comment>
<dbReference type="STRING" id="318479.A0A3P7PMS2"/>
<keyword evidence="7" id="KW-0653">Protein transport</keyword>
<protein>
    <recommendedName>
        <fullName evidence="13">Vta1 domain-containing protein</fullName>
    </recommendedName>
</protein>
<sequence length="272" mass="30552">MEMSSSTVPASLHQIGHYVKIANENEKRDPVIYYWCLYYAVKKGMSIDKSSPEALNYLTGLLSVLEMRYSNFEAIAQDIVAQSHIENFALKLFDSADEMDRKSMFSTNVVKLFYVAGHLIDVLTLFGELDESLISTRKYAKWKATYIYNCLKNGEVPHAGPVDMRGYSESDLFIINASQQIPSAVATKDLTTTPRHSSICAEFVSDPQSNLNQSENNNVPTTEHSALSTQDYIEAQKHAKYAVSALTYEDPKTAIENMKAAIAILTKYDRPF</sequence>